<evidence type="ECO:0000313" key="3">
    <source>
        <dbReference type="EMBL" id="OCH92510.1"/>
    </source>
</evidence>
<sequence>MLRPTLLVLCIVTATMLSLASEAPDNGSPSTVLEQGTFIGKRINSTDAYLGIRYAEPPVGNRRFRQAAPTKLYHGTYDATSFGDICPQDTSGANNQSSSDVYLIPFQTLWFETFPAPTENSSEDCLSVNVYTPEGTRPGANLPIVVVRASHSTGRAQYLTKSEVVAPASFLYGGGGFVKGEVVVERSIQNRNPVILVSLNYRLNAVGFLHGKQAKEANITNLGLRDQREALRWIQKYIHKFGGDHTKVTLWVNSGSISAAFQMLTKSGDSEGLFNAAWMQRGFPIPLNTYADLQGTYDILVNLTSCKGSSDSLDCLRQLPYEELYEAMLTVPSDQRFGRWQVVLDYEFIADQPETLLKQNRVARVPFVVGCTEDEGTDGALNLTTITTEQDVEFWLSNEGLPGLPQEQVSQVLALYPSDPAVGSPYGTGDMYAITPQYKRLSSIIGDLEYHSQRRFFLNETSHRQHAWSYQSKEFKLPVIGAMDLSDTFNIWGTGDLTDRLISFVVARKSQQRDRD</sequence>
<dbReference type="InterPro" id="IPR029058">
    <property type="entry name" value="AB_hydrolase_fold"/>
</dbReference>
<dbReference type="OrthoDB" id="408631at2759"/>
<dbReference type="PANTHER" id="PTHR11559">
    <property type="entry name" value="CARBOXYLESTERASE"/>
    <property type="match status" value="1"/>
</dbReference>
<feature type="domain" description="Carboxylesterase type B" evidence="2">
    <location>
        <begin position="31"/>
        <end position="383"/>
    </location>
</feature>
<name>A0A8E2B291_9APHY</name>
<dbReference type="EMBL" id="KV722368">
    <property type="protein sequence ID" value="OCH92510.1"/>
    <property type="molecule type" value="Genomic_DNA"/>
</dbReference>
<dbReference type="SUPFAM" id="SSF53474">
    <property type="entry name" value="alpha/beta-Hydrolases"/>
    <property type="match status" value="1"/>
</dbReference>
<accession>A0A8E2B291</accession>
<dbReference type="GO" id="GO:0016787">
    <property type="term" value="F:hydrolase activity"/>
    <property type="evidence" value="ECO:0007669"/>
    <property type="project" value="UniProtKB-KW"/>
</dbReference>
<keyword evidence="4" id="KW-1185">Reference proteome</keyword>
<dbReference type="InterPro" id="IPR050309">
    <property type="entry name" value="Type-B_Carboxylest/Lipase"/>
</dbReference>
<protein>
    <submittedName>
        <fullName evidence="3">Alpha/beta-hydrolase</fullName>
    </submittedName>
</protein>
<organism evidence="3 4">
    <name type="scientific">Obba rivulosa</name>
    <dbReference type="NCBI Taxonomy" id="1052685"/>
    <lineage>
        <taxon>Eukaryota</taxon>
        <taxon>Fungi</taxon>
        <taxon>Dikarya</taxon>
        <taxon>Basidiomycota</taxon>
        <taxon>Agaricomycotina</taxon>
        <taxon>Agaricomycetes</taxon>
        <taxon>Polyporales</taxon>
        <taxon>Gelatoporiaceae</taxon>
        <taxon>Obba</taxon>
    </lineage>
</organism>
<gene>
    <name evidence="3" type="ORF">OBBRIDRAFT_866889</name>
</gene>
<keyword evidence="3" id="KW-0378">Hydrolase</keyword>
<evidence type="ECO:0000313" key="4">
    <source>
        <dbReference type="Proteomes" id="UP000250043"/>
    </source>
</evidence>
<feature type="chain" id="PRO_5034021945" evidence="1">
    <location>
        <begin position="21"/>
        <end position="516"/>
    </location>
</feature>
<reference evidence="3 4" key="1">
    <citation type="submission" date="2016-07" db="EMBL/GenBank/DDBJ databases">
        <title>Draft genome of the white-rot fungus Obba rivulosa 3A-2.</title>
        <authorList>
            <consortium name="DOE Joint Genome Institute"/>
            <person name="Miettinen O."/>
            <person name="Riley R."/>
            <person name="Acob R."/>
            <person name="Barry K."/>
            <person name="Cullen D."/>
            <person name="De Vries R."/>
            <person name="Hainaut M."/>
            <person name="Hatakka A."/>
            <person name="Henrissat B."/>
            <person name="Hilden K."/>
            <person name="Kuo R."/>
            <person name="Labutti K."/>
            <person name="Lipzen A."/>
            <person name="Makela M.R."/>
            <person name="Sandor L."/>
            <person name="Spatafora J.W."/>
            <person name="Grigoriev I.V."/>
            <person name="Hibbett D.S."/>
        </authorList>
    </citation>
    <scope>NUCLEOTIDE SEQUENCE [LARGE SCALE GENOMIC DNA]</scope>
    <source>
        <strain evidence="3 4">3A-2</strain>
    </source>
</reference>
<dbReference type="Proteomes" id="UP000250043">
    <property type="component" value="Unassembled WGS sequence"/>
</dbReference>
<keyword evidence="1" id="KW-0732">Signal</keyword>
<dbReference type="Pfam" id="PF00135">
    <property type="entry name" value="COesterase"/>
    <property type="match status" value="1"/>
</dbReference>
<feature type="signal peptide" evidence="1">
    <location>
        <begin position="1"/>
        <end position="20"/>
    </location>
</feature>
<evidence type="ECO:0000259" key="2">
    <source>
        <dbReference type="Pfam" id="PF00135"/>
    </source>
</evidence>
<dbReference type="Gene3D" id="3.40.50.1820">
    <property type="entry name" value="alpha/beta hydrolase"/>
    <property type="match status" value="1"/>
</dbReference>
<proteinExistence type="predicted"/>
<evidence type="ECO:0000256" key="1">
    <source>
        <dbReference type="SAM" id="SignalP"/>
    </source>
</evidence>
<dbReference type="AlphaFoldDB" id="A0A8E2B291"/>
<dbReference type="InterPro" id="IPR002018">
    <property type="entry name" value="CarbesteraseB"/>
</dbReference>